<dbReference type="GO" id="GO:0016853">
    <property type="term" value="F:isomerase activity"/>
    <property type="evidence" value="ECO:0007669"/>
    <property type="project" value="UniProtKB-KW"/>
</dbReference>
<evidence type="ECO:0000313" key="7">
    <source>
        <dbReference type="Proteomes" id="UP000823786"/>
    </source>
</evidence>
<dbReference type="PANTHER" id="PTHR13887">
    <property type="entry name" value="GLUTATHIONE S-TRANSFERASE KAPPA"/>
    <property type="match status" value="1"/>
</dbReference>
<keyword evidence="6" id="KW-0413">Isomerase</keyword>
<comment type="similarity">
    <text evidence="2">Belongs to the thioredoxin family. DsbA subfamily.</text>
</comment>
<evidence type="ECO:0000256" key="4">
    <source>
        <dbReference type="SAM" id="SignalP"/>
    </source>
</evidence>
<dbReference type="InterPro" id="IPR013766">
    <property type="entry name" value="Thioredoxin_domain"/>
</dbReference>
<dbReference type="InterPro" id="IPR012336">
    <property type="entry name" value="Thioredoxin-like_fold"/>
</dbReference>
<organism evidence="6 7">
    <name type="scientific">Rhizobium herbae</name>
    <dbReference type="NCBI Taxonomy" id="508661"/>
    <lineage>
        <taxon>Bacteria</taxon>
        <taxon>Pseudomonadati</taxon>
        <taxon>Pseudomonadota</taxon>
        <taxon>Alphaproteobacteria</taxon>
        <taxon>Hyphomicrobiales</taxon>
        <taxon>Rhizobiaceae</taxon>
        <taxon>Rhizobium/Agrobacterium group</taxon>
        <taxon>Rhizobium</taxon>
    </lineage>
</organism>
<evidence type="ECO:0000256" key="2">
    <source>
        <dbReference type="ARBA" id="ARBA00005791"/>
    </source>
</evidence>
<evidence type="ECO:0000256" key="3">
    <source>
        <dbReference type="SAM" id="MobiDB-lite"/>
    </source>
</evidence>
<dbReference type="Pfam" id="PF13462">
    <property type="entry name" value="Thioredoxin_4"/>
    <property type="match status" value="1"/>
</dbReference>
<comment type="function">
    <text evidence="1">May be required for disulfide bond formation in some proteins.</text>
</comment>
<evidence type="ECO:0000256" key="1">
    <source>
        <dbReference type="ARBA" id="ARBA00003565"/>
    </source>
</evidence>
<sequence>MSLSEMSPFKRLLSGVAVAAIAVTLAACSDEKKDAAATAPATETTDTATKTEIKPADGGSMMSSATAMKPADNSMMAATKTEVKPVDGTMTSSTMSSTATPATAEANQTQMAQAAAPATKIEIPQSEGEVDVAKLMEPGPLPEMALGKADAKVTIVEYMSMTCPHCARFHNQTFDAIKTKYVDSGQVRFVVREFPFDPRAAAAFMLARCAPEGQYFPMVSMLFKQQETWAAAPNGRDALLQMSKLAGFTQESFEACLTNQKLLDDVQATMQKGEKDFGVKATPTFFINGKQYSGEMSVDTMSALIDTML</sequence>
<dbReference type="Proteomes" id="UP000823786">
    <property type="component" value="Unassembled WGS sequence"/>
</dbReference>
<feature type="compositionally biased region" description="Low complexity" evidence="3">
    <location>
        <begin position="36"/>
        <end position="48"/>
    </location>
</feature>
<dbReference type="SUPFAM" id="SSF52833">
    <property type="entry name" value="Thioredoxin-like"/>
    <property type="match status" value="1"/>
</dbReference>
<dbReference type="InterPro" id="IPR036249">
    <property type="entry name" value="Thioredoxin-like_sf"/>
</dbReference>
<feature type="domain" description="Thioredoxin" evidence="5">
    <location>
        <begin position="112"/>
        <end position="309"/>
    </location>
</feature>
<dbReference type="CDD" id="cd02972">
    <property type="entry name" value="DsbA_family"/>
    <property type="match status" value="1"/>
</dbReference>
<name>A0ABS4ENT9_9HYPH</name>
<proteinExistence type="inferred from homology"/>
<dbReference type="EMBL" id="JAGGJV010000005">
    <property type="protein sequence ID" value="MBP1859607.1"/>
    <property type="molecule type" value="Genomic_DNA"/>
</dbReference>
<dbReference type="Gene3D" id="3.40.30.10">
    <property type="entry name" value="Glutaredoxin"/>
    <property type="match status" value="1"/>
</dbReference>
<reference evidence="6 7" key="1">
    <citation type="submission" date="2021-03" db="EMBL/GenBank/DDBJ databases">
        <title>Genomic Encyclopedia of Type Strains, Phase IV (KMG-IV): sequencing the most valuable type-strain genomes for metagenomic binning, comparative biology and taxonomic classification.</title>
        <authorList>
            <person name="Goeker M."/>
        </authorList>
    </citation>
    <scope>NUCLEOTIDE SEQUENCE [LARGE SCALE GENOMIC DNA]</scope>
    <source>
        <strain evidence="6 7">DSM 26427</strain>
    </source>
</reference>
<dbReference type="PROSITE" id="PS51352">
    <property type="entry name" value="THIOREDOXIN_2"/>
    <property type="match status" value="1"/>
</dbReference>
<comment type="caution">
    <text evidence="6">The sequence shown here is derived from an EMBL/GenBank/DDBJ whole genome shotgun (WGS) entry which is preliminary data.</text>
</comment>
<accession>A0ABS4ENT9</accession>
<feature type="chain" id="PRO_5047251364" evidence="4">
    <location>
        <begin position="20"/>
        <end position="309"/>
    </location>
</feature>
<protein>
    <submittedName>
        <fullName evidence="6">Protein-disulfide isomerase</fullName>
    </submittedName>
</protein>
<feature type="region of interest" description="Disordered" evidence="3">
    <location>
        <begin position="32"/>
        <end position="66"/>
    </location>
</feature>
<keyword evidence="7" id="KW-1185">Reference proteome</keyword>
<dbReference type="RefSeq" id="WP_407692769.1">
    <property type="nucleotide sequence ID" value="NZ_JAGGJV010000005.1"/>
</dbReference>
<evidence type="ECO:0000259" key="5">
    <source>
        <dbReference type="PROSITE" id="PS51352"/>
    </source>
</evidence>
<keyword evidence="4" id="KW-0732">Signal</keyword>
<feature type="signal peptide" evidence="4">
    <location>
        <begin position="1"/>
        <end position="19"/>
    </location>
</feature>
<evidence type="ECO:0000313" key="6">
    <source>
        <dbReference type="EMBL" id="MBP1859607.1"/>
    </source>
</evidence>
<dbReference type="PANTHER" id="PTHR13887:SF56">
    <property type="entry name" value="THIOREDOXIN-LIKE REDUCTASE RV2466C"/>
    <property type="match status" value="1"/>
</dbReference>
<gene>
    <name evidence="6" type="ORF">J2Z75_003124</name>
</gene>